<proteinExistence type="predicted"/>
<gene>
    <name evidence="2" type="ORF">Taro_020973</name>
</gene>
<name>A0A843UXQ6_COLES</name>
<evidence type="ECO:0000256" key="1">
    <source>
        <dbReference type="SAM" id="MobiDB-lite"/>
    </source>
</evidence>
<dbReference type="Proteomes" id="UP000652761">
    <property type="component" value="Unassembled WGS sequence"/>
</dbReference>
<feature type="compositionally biased region" description="Pro residues" evidence="1">
    <location>
        <begin position="101"/>
        <end position="110"/>
    </location>
</feature>
<comment type="caution">
    <text evidence="2">The sequence shown here is derived from an EMBL/GenBank/DDBJ whole genome shotgun (WGS) entry which is preliminary data.</text>
</comment>
<evidence type="ECO:0000313" key="2">
    <source>
        <dbReference type="EMBL" id="MQL88408.1"/>
    </source>
</evidence>
<evidence type="ECO:0000313" key="3">
    <source>
        <dbReference type="Proteomes" id="UP000652761"/>
    </source>
</evidence>
<protein>
    <submittedName>
        <fullName evidence="2">Uncharacterized protein</fullName>
    </submittedName>
</protein>
<organism evidence="2 3">
    <name type="scientific">Colocasia esculenta</name>
    <name type="common">Wild taro</name>
    <name type="synonym">Arum esculentum</name>
    <dbReference type="NCBI Taxonomy" id="4460"/>
    <lineage>
        <taxon>Eukaryota</taxon>
        <taxon>Viridiplantae</taxon>
        <taxon>Streptophyta</taxon>
        <taxon>Embryophyta</taxon>
        <taxon>Tracheophyta</taxon>
        <taxon>Spermatophyta</taxon>
        <taxon>Magnoliopsida</taxon>
        <taxon>Liliopsida</taxon>
        <taxon>Araceae</taxon>
        <taxon>Aroideae</taxon>
        <taxon>Colocasieae</taxon>
        <taxon>Colocasia</taxon>
    </lineage>
</organism>
<accession>A0A843UXQ6</accession>
<dbReference type="EMBL" id="NMUH01001054">
    <property type="protein sequence ID" value="MQL88408.1"/>
    <property type="molecule type" value="Genomic_DNA"/>
</dbReference>
<reference evidence="2" key="1">
    <citation type="submission" date="2017-07" db="EMBL/GenBank/DDBJ databases">
        <title>Taro Niue Genome Assembly and Annotation.</title>
        <authorList>
            <person name="Atibalentja N."/>
            <person name="Keating K."/>
            <person name="Fields C.J."/>
        </authorList>
    </citation>
    <scope>NUCLEOTIDE SEQUENCE</scope>
    <source>
        <strain evidence="2">Niue_2</strain>
        <tissue evidence="2">Leaf</tissue>
    </source>
</reference>
<feature type="region of interest" description="Disordered" evidence="1">
    <location>
        <begin position="96"/>
        <end position="118"/>
    </location>
</feature>
<sequence length="186" mass="20463">MKCGIVDCALPLSRIPYTNQYAPLLPVAAPSAHPLHTIASALLYLAIVRPSTHLRQRPIRTSPSPPSRCNQQAFTCSTPHRTRTQPLASSPAILHTALSMSPPPDAPDPATPSHTRQHIACPASARPQTLGMGQIRLHLAAHRSFGAHLRSCSHPHRPSLPDQRLLESSRRLDEKKEQVTRRIPRL</sequence>
<dbReference type="AlphaFoldDB" id="A0A843UXQ6"/>
<keyword evidence="3" id="KW-1185">Reference proteome</keyword>